<evidence type="ECO:0000256" key="8">
    <source>
        <dbReference type="PIRSR" id="PIRSR000948-2"/>
    </source>
</evidence>
<dbReference type="GeneID" id="6076750"/>
<dbReference type="GO" id="GO:0004767">
    <property type="term" value="F:sphingomyelin phosphodiesterase activity"/>
    <property type="evidence" value="ECO:0007669"/>
    <property type="project" value="UniProtKB-UniRule"/>
</dbReference>
<feature type="disulfide bond" evidence="8">
    <location>
        <begin position="34"/>
        <end position="110"/>
    </location>
</feature>
<feature type="binding site" evidence="7">
    <location>
        <position position="217"/>
    </location>
    <ligand>
        <name>Zn(2+)</name>
        <dbReference type="ChEBI" id="CHEBI:29105"/>
        <label>1</label>
    </ligand>
</feature>
<accession>B0DB99</accession>
<feature type="binding site" evidence="7">
    <location>
        <position position="217"/>
    </location>
    <ligand>
        <name>Zn(2+)</name>
        <dbReference type="ChEBI" id="CHEBI:29105"/>
        <label>2</label>
    </ligand>
</feature>
<dbReference type="GO" id="GO:0046872">
    <property type="term" value="F:metal ion binding"/>
    <property type="evidence" value="ECO:0007669"/>
    <property type="project" value="UniProtKB-KW"/>
</dbReference>
<dbReference type="HOGENOM" id="CLU_014743_1_0_1"/>
<evidence type="ECO:0000256" key="3">
    <source>
        <dbReference type="ARBA" id="ARBA00022801"/>
    </source>
</evidence>
<feature type="binding site" evidence="7">
    <location>
        <position position="394"/>
    </location>
    <ligand>
        <name>Zn(2+)</name>
        <dbReference type="ChEBI" id="CHEBI:29105"/>
        <label>2</label>
    </ligand>
</feature>
<feature type="disulfide bond" evidence="8">
    <location>
        <begin position="169"/>
        <end position="191"/>
    </location>
</feature>
<keyword evidence="4 7" id="KW-0862">Zinc</keyword>
<dbReference type="GO" id="GO:0005615">
    <property type="term" value="C:extracellular space"/>
    <property type="evidence" value="ECO:0007669"/>
    <property type="project" value="TreeGrafter"/>
</dbReference>
<feature type="binding site" evidence="7">
    <location>
        <position position="148"/>
    </location>
    <ligand>
        <name>Zn(2+)</name>
        <dbReference type="ChEBI" id="CHEBI:29105"/>
        <label>1</label>
    </ligand>
</feature>
<feature type="binding site" evidence="7">
    <location>
        <position position="150"/>
    </location>
    <ligand>
        <name>Zn(2+)</name>
        <dbReference type="ChEBI" id="CHEBI:29105"/>
        <label>1</label>
    </ligand>
</feature>
<protein>
    <recommendedName>
        <fullName evidence="6">Sphingomyelin phosphodiesterase</fullName>
    </recommendedName>
</protein>
<dbReference type="EMBL" id="DS547102">
    <property type="protein sequence ID" value="EDR07953.1"/>
    <property type="molecule type" value="Genomic_DNA"/>
</dbReference>
<dbReference type="CDD" id="cd00842">
    <property type="entry name" value="MPP_ASMase"/>
    <property type="match status" value="1"/>
</dbReference>
<evidence type="ECO:0000259" key="10">
    <source>
        <dbReference type="Pfam" id="PF19272"/>
    </source>
</evidence>
<feature type="binding site" evidence="7">
    <location>
        <position position="360"/>
    </location>
    <ligand>
        <name>Zn(2+)</name>
        <dbReference type="ChEBI" id="CHEBI:29105"/>
        <label>2</label>
    </ligand>
</feature>
<keyword evidence="3 6" id="KW-0378">Hydrolase</keyword>
<feature type="chain" id="PRO_5002749194" description="Sphingomyelin phosphodiesterase" evidence="9">
    <location>
        <begin position="19"/>
        <end position="600"/>
    </location>
</feature>
<dbReference type="OrthoDB" id="282973at2759"/>
<feature type="disulfide bond" evidence="8">
    <location>
        <begin position="163"/>
        <end position="168"/>
    </location>
</feature>
<feature type="domain" description="Sphingomyelin phosphodiesterase C-terminal" evidence="10">
    <location>
        <begin position="429"/>
        <end position="539"/>
    </location>
</feature>
<dbReference type="KEGG" id="lbc:LACBIDRAFT_235422"/>
<keyword evidence="5" id="KW-0325">Glycoprotein</keyword>
<evidence type="ECO:0000256" key="4">
    <source>
        <dbReference type="ARBA" id="ARBA00022833"/>
    </source>
</evidence>
<dbReference type="InParanoid" id="B0DB99"/>
<feature type="signal peptide" evidence="9">
    <location>
        <begin position="1"/>
        <end position="18"/>
    </location>
</feature>
<dbReference type="PIRSF" id="PIRSF000948">
    <property type="entry name" value="Sphingomy_PDE"/>
    <property type="match status" value="1"/>
</dbReference>
<comment type="cofactor">
    <cofactor evidence="7">
        <name>Zn(2+)</name>
        <dbReference type="ChEBI" id="CHEBI:29105"/>
    </cofactor>
    <text evidence="7">Binds 2 Zn(2+) ions per subunit.</text>
</comment>
<dbReference type="InterPro" id="IPR011160">
    <property type="entry name" value="Sphingomy_PDE"/>
</dbReference>
<keyword evidence="12" id="KW-1185">Reference proteome</keyword>
<dbReference type="InterPro" id="IPR029052">
    <property type="entry name" value="Metallo-depent_PP-like"/>
</dbReference>
<dbReference type="STRING" id="486041.B0DB99"/>
<keyword evidence="2 9" id="KW-0732">Signal</keyword>
<evidence type="ECO:0000256" key="7">
    <source>
        <dbReference type="PIRSR" id="PIRSR000948-1"/>
    </source>
</evidence>
<dbReference type="InterPro" id="IPR041805">
    <property type="entry name" value="ASMase/PPN1_MPP"/>
</dbReference>
<dbReference type="PANTHER" id="PTHR10340">
    <property type="entry name" value="SPHINGOMYELIN PHOSPHODIESTERASE"/>
    <property type="match status" value="1"/>
</dbReference>
<evidence type="ECO:0000256" key="9">
    <source>
        <dbReference type="SAM" id="SignalP"/>
    </source>
</evidence>
<evidence type="ECO:0000256" key="5">
    <source>
        <dbReference type="ARBA" id="ARBA00023180"/>
    </source>
</evidence>
<keyword evidence="1 7" id="KW-0479">Metal-binding</keyword>
<dbReference type="SUPFAM" id="SSF56300">
    <property type="entry name" value="Metallo-dependent phosphatases"/>
    <property type="match status" value="1"/>
</dbReference>
<dbReference type="GO" id="GO:0016020">
    <property type="term" value="C:membrane"/>
    <property type="evidence" value="ECO:0007669"/>
    <property type="project" value="GOC"/>
</dbReference>
<comment type="similarity">
    <text evidence="6">Belongs to the acid sphingomyelinase family.</text>
</comment>
<name>B0DB99_LACBS</name>
<dbReference type="RefSeq" id="XP_001881023.1">
    <property type="nucleotide sequence ID" value="XM_001880988.1"/>
</dbReference>
<sequence>MKLSHAFVGLLWVSVARATIVNDILEAIKNAVSCTSCHALLVPLKTLAALGDGPFDNTIIAICKATKLVDADVCEGIIKTQGPIIAHDLRSINPLGQTATKLCDALLGLCQAPTVNKYTVSFPKPPPTNPRKFITSGKTPFQVVHFSDIHIDRQYTTGSETNCTKPICCRNYADQKGPIAVAAAPMGEYKCDTPAGLAQNLLRSISAENRFSIFTGDVIEDESHLLLQVTSANHPMNPQFYYSRSDDSESAPTNDFPRTTTTKNATDMQWVYDTQSAGWTPLVGATAASQVAHYSGSYSIVAPGTNLRIISINTVYWYKVNFWLYDSDAFQADPNGILAFTIQELQAAEDAGQRAWIIAHMPPGRYDAMHDQSNYFDQIVQRYRNTIAGQFYGHSHQDEFMISYSDYKKQTAANAVSIGWIAPSITPRGGNPAFKVYDVDPDTYEIMDAKVYSSDLMNPTHNVQPTWGLYYSARSTYGSLLGGIPATQPLSPAFWHNVTKLFETNDAAFQMYQTFRTRGVSPIICDAKCKAVTICDMRAMRAENGCTVPAPGKYFRRGSEDIDADAPLHVDDCEGVNIGHLLSAVTNGFVRFLPPFQQRD</sequence>
<evidence type="ECO:0000256" key="6">
    <source>
        <dbReference type="PIRNR" id="PIRNR000948"/>
    </source>
</evidence>
<evidence type="ECO:0000313" key="11">
    <source>
        <dbReference type="EMBL" id="EDR07953.1"/>
    </source>
</evidence>
<dbReference type="InterPro" id="IPR045473">
    <property type="entry name" value="ASM_C"/>
</dbReference>
<feature type="disulfide bond" evidence="8">
    <location>
        <begin position="63"/>
        <end position="74"/>
    </location>
</feature>
<dbReference type="GO" id="GO:0006685">
    <property type="term" value="P:sphingomyelin catabolic process"/>
    <property type="evidence" value="ECO:0007669"/>
    <property type="project" value="UniProtKB-UniRule"/>
</dbReference>
<proteinExistence type="inferred from homology"/>
<dbReference type="Pfam" id="PF19272">
    <property type="entry name" value="ASMase_C"/>
    <property type="match status" value="1"/>
</dbReference>
<feature type="binding site" evidence="7">
    <location>
        <position position="396"/>
    </location>
    <ligand>
        <name>Zn(2+)</name>
        <dbReference type="ChEBI" id="CHEBI:29105"/>
        <label>1</label>
    </ligand>
</feature>
<gene>
    <name evidence="11" type="ORF">LACBIDRAFT_235422</name>
</gene>
<reference evidence="11 12" key="1">
    <citation type="journal article" date="2008" name="Nature">
        <title>The genome of Laccaria bicolor provides insights into mycorrhizal symbiosis.</title>
        <authorList>
            <person name="Martin F."/>
            <person name="Aerts A."/>
            <person name="Ahren D."/>
            <person name="Brun A."/>
            <person name="Danchin E.G.J."/>
            <person name="Duchaussoy F."/>
            <person name="Gibon J."/>
            <person name="Kohler A."/>
            <person name="Lindquist E."/>
            <person name="Pereda V."/>
            <person name="Salamov A."/>
            <person name="Shapiro H.J."/>
            <person name="Wuyts J."/>
            <person name="Blaudez D."/>
            <person name="Buee M."/>
            <person name="Brokstein P."/>
            <person name="Canbaeck B."/>
            <person name="Cohen D."/>
            <person name="Courty P.E."/>
            <person name="Coutinho P.M."/>
            <person name="Delaruelle C."/>
            <person name="Detter J.C."/>
            <person name="Deveau A."/>
            <person name="DiFazio S."/>
            <person name="Duplessis S."/>
            <person name="Fraissinet-Tachet L."/>
            <person name="Lucic E."/>
            <person name="Frey-Klett P."/>
            <person name="Fourrey C."/>
            <person name="Feussner I."/>
            <person name="Gay G."/>
            <person name="Grimwood J."/>
            <person name="Hoegger P.J."/>
            <person name="Jain P."/>
            <person name="Kilaru S."/>
            <person name="Labbe J."/>
            <person name="Lin Y.C."/>
            <person name="Legue V."/>
            <person name="Le Tacon F."/>
            <person name="Marmeisse R."/>
            <person name="Melayah D."/>
            <person name="Montanini B."/>
            <person name="Muratet M."/>
            <person name="Nehls U."/>
            <person name="Niculita-Hirzel H."/>
            <person name="Oudot-Le Secq M.P."/>
            <person name="Peter M."/>
            <person name="Quesneville H."/>
            <person name="Rajashekar B."/>
            <person name="Reich M."/>
            <person name="Rouhier N."/>
            <person name="Schmutz J."/>
            <person name="Yin T."/>
            <person name="Chalot M."/>
            <person name="Henrissat B."/>
            <person name="Kuees U."/>
            <person name="Lucas S."/>
            <person name="Van de Peer Y."/>
            <person name="Podila G.K."/>
            <person name="Polle A."/>
            <person name="Pukkila P.J."/>
            <person name="Richardson P.M."/>
            <person name="Rouze P."/>
            <person name="Sanders I.R."/>
            <person name="Stajich J.E."/>
            <person name="Tunlid A."/>
            <person name="Tuskan G."/>
            <person name="Grigoriev I.V."/>
        </authorList>
    </citation>
    <scope>NUCLEOTIDE SEQUENCE [LARGE SCALE GENOMIC DNA]</scope>
    <source>
        <strain evidence="12">S238N-H82 / ATCC MYA-4686</strain>
    </source>
</reference>
<dbReference type="Proteomes" id="UP000001194">
    <property type="component" value="Unassembled WGS sequence"/>
</dbReference>
<comment type="function">
    <text evidence="6">Converts sphingomyelin to ceramide.</text>
</comment>
<feature type="disulfide bond" evidence="8">
    <location>
        <begin position="525"/>
        <end position="529"/>
    </location>
</feature>
<evidence type="ECO:0000313" key="12">
    <source>
        <dbReference type="Proteomes" id="UP000001194"/>
    </source>
</evidence>
<keyword evidence="6" id="KW-0326">Glycosidase</keyword>
<organism evidence="12">
    <name type="scientific">Laccaria bicolor (strain S238N-H82 / ATCC MYA-4686)</name>
    <name type="common">Bicoloured deceiver</name>
    <name type="synonym">Laccaria laccata var. bicolor</name>
    <dbReference type="NCBI Taxonomy" id="486041"/>
    <lineage>
        <taxon>Eukaryota</taxon>
        <taxon>Fungi</taxon>
        <taxon>Dikarya</taxon>
        <taxon>Basidiomycota</taxon>
        <taxon>Agaricomycotina</taxon>
        <taxon>Agaricomycetes</taxon>
        <taxon>Agaricomycetidae</taxon>
        <taxon>Agaricales</taxon>
        <taxon>Agaricineae</taxon>
        <taxon>Hydnangiaceae</taxon>
        <taxon>Laccaria</taxon>
    </lineage>
</organism>
<keyword evidence="8" id="KW-1015">Disulfide bond</keyword>
<evidence type="ECO:0000256" key="2">
    <source>
        <dbReference type="ARBA" id="ARBA00022729"/>
    </source>
</evidence>
<dbReference type="AlphaFoldDB" id="B0DB99"/>
<dbReference type="GO" id="GO:0016798">
    <property type="term" value="F:hydrolase activity, acting on glycosyl bonds"/>
    <property type="evidence" value="ECO:0007669"/>
    <property type="project" value="UniProtKB-KW"/>
</dbReference>
<evidence type="ECO:0000256" key="1">
    <source>
        <dbReference type="ARBA" id="ARBA00022723"/>
    </source>
</evidence>
<dbReference type="PANTHER" id="PTHR10340:SF34">
    <property type="entry name" value="SPHINGOMYELIN PHOSPHODIESTERASE"/>
    <property type="match status" value="1"/>
</dbReference>